<keyword evidence="8" id="KW-1185">Reference proteome</keyword>
<name>A0A545UG77_9GAMM</name>
<dbReference type="CDD" id="cd00610">
    <property type="entry name" value="OAT_like"/>
    <property type="match status" value="1"/>
</dbReference>
<dbReference type="FunFam" id="3.40.640.10:FF:000014">
    <property type="entry name" value="Adenosylmethionine-8-amino-7-oxononanoate aminotransferase, probable"/>
    <property type="match status" value="1"/>
</dbReference>
<evidence type="ECO:0000256" key="4">
    <source>
        <dbReference type="ARBA" id="ARBA00022679"/>
    </source>
</evidence>
<dbReference type="GO" id="GO:0030170">
    <property type="term" value="F:pyridoxal phosphate binding"/>
    <property type="evidence" value="ECO:0007669"/>
    <property type="project" value="InterPro"/>
</dbReference>
<comment type="similarity">
    <text evidence="2 6">Belongs to the class-III pyridoxal-phosphate-dependent aminotransferase family.</text>
</comment>
<dbReference type="PANTHER" id="PTHR43094">
    <property type="entry name" value="AMINOTRANSFERASE"/>
    <property type="match status" value="1"/>
</dbReference>
<organism evidence="7 8">
    <name type="scientific">Aliikangiella coralliicola</name>
    <dbReference type="NCBI Taxonomy" id="2592383"/>
    <lineage>
        <taxon>Bacteria</taxon>
        <taxon>Pseudomonadati</taxon>
        <taxon>Pseudomonadota</taxon>
        <taxon>Gammaproteobacteria</taxon>
        <taxon>Oceanospirillales</taxon>
        <taxon>Pleioneaceae</taxon>
        <taxon>Aliikangiella</taxon>
    </lineage>
</organism>
<dbReference type="Proteomes" id="UP000315439">
    <property type="component" value="Unassembled WGS sequence"/>
</dbReference>
<dbReference type="Gene3D" id="3.40.640.10">
    <property type="entry name" value="Type I PLP-dependent aspartate aminotransferase-like (Major domain)"/>
    <property type="match status" value="1"/>
</dbReference>
<dbReference type="AlphaFoldDB" id="A0A545UG77"/>
<gene>
    <name evidence="7" type="ORF">FLL46_08075</name>
</gene>
<dbReference type="InterPro" id="IPR015422">
    <property type="entry name" value="PyrdxlP-dep_Trfase_small"/>
</dbReference>
<dbReference type="EMBL" id="VIKS01000004">
    <property type="protein sequence ID" value="TQV88471.1"/>
    <property type="molecule type" value="Genomic_DNA"/>
</dbReference>
<keyword evidence="3 7" id="KW-0032">Aminotransferase</keyword>
<comment type="cofactor">
    <cofactor evidence="1">
        <name>pyridoxal 5'-phosphate</name>
        <dbReference type="ChEBI" id="CHEBI:597326"/>
    </cofactor>
</comment>
<dbReference type="NCBIfam" id="NF004767">
    <property type="entry name" value="PRK06105.1"/>
    <property type="match status" value="1"/>
</dbReference>
<proteinExistence type="inferred from homology"/>
<dbReference type="PANTHER" id="PTHR43094:SF1">
    <property type="entry name" value="AMINOTRANSFERASE CLASS-III"/>
    <property type="match status" value="1"/>
</dbReference>
<dbReference type="Pfam" id="PF00202">
    <property type="entry name" value="Aminotran_3"/>
    <property type="match status" value="1"/>
</dbReference>
<dbReference type="GO" id="GO:0008483">
    <property type="term" value="F:transaminase activity"/>
    <property type="evidence" value="ECO:0007669"/>
    <property type="project" value="UniProtKB-KW"/>
</dbReference>
<evidence type="ECO:0000313" key="7">
    <source>
        <dbReference type="EMBL" id="TQV88471.1"/>
    </source>
</evidence>
<keyword evidence="5 6" id="KW-0663">Pyridoxal phosphate</keyword>
<dbReference type="InterPro" id="IPR015424">
    <property type="entry name" value="PyrdxlP-dep_Trfase"/>
</dbReference>
<protein>
    <submittedName>
        <fullName evidence="7">Aminotransferase class III-fold pyridoxal phosphate-dependent enzyme</fullName>
    </submittedName>
</protein>
<dbReference type="PROSITE" id="PS00600">
    <property type="entry name" value="AA_TRANSFER_CLASS_3"/>
    <property type="match status" value="1"/>
</dbReference>
<dbReference type="PIRSF" id="PIRSF000521">
    <property type="entry name" value="Transaminase_4ab_Lys_Orn"/>
    <property type="match status" value="1"/>
</dbReference>
<sequence>MSSTDITQQQQPNILHPATSIVALEQNGARLMNDAKGIHIKDQEGNQLIDGIAGLWCSNIGHGRTEIAETLSNAARSLDYFHTFNGHTNQAQEELAARLVAMAPENLTHVFFGCSGSDANDTLVKIAWQYHIMRGKPEKRKIISRWQAYHGTSISTASLTGLKGFHRSFNLPLDFAVHTECPFYYAEAKSDESAEAYTARLHTQLRELIAREGAENIAAFIGEPIMGAGGVITPPEGYWKGVESICRENDILLIADEVVCGFGRTGKNFGVEHYEIQPDLMATAKGLTAGVFPMSAAFVSTDVHDVLRQASAELGGFSHGYTYSGHPIGAAVANKVLDIMANENLVDNAAAVGAYLHEKLNASLAGHPNVGEIRGKGLLAAIQLMDDAPNKRFLDPKHKMAARVSEACYRYGLIIRPLPSINSLALSPPLVLSKAEADQIVEKVILGLEEIFH</sequence>
<accession>A0A545UG77</accession>
<reference evidence="7 8" key="1">
    <citation type="submission" date="2019-07" db="EMBL/GenBank/DDBJ databases">
        <title>Draft genome for Aliikangiella sp. M105.</title>
        <authorList>
            <person name="Wang G."/>
        </authorList>
    </citation>
    <scope>NUCLEOTIDE SEQUENCE [LARGE SCALE GENOMIC DNA]</scope>
    <source>
        <strain evidence="7 8">M105</strain>
    </source>
</reference>
<dbReference type="InterPro" id="IPR005814">
    <property type="entry name" value="Aminotrans_3"/>
</dbReference>
<evidence type="ECO:0000256" key="2">
    <source>
        <dbReference type="ARBA" id="ARBA00008954"/>
    </source>
</evidence>
<dbReference type="InterPro" id="IPR015421">
    <property type="entry name" value="PyrdxlP-dep_Trfase_major"/>
</dbReference>
<evidence type="ECO:0000256" key="1">
    <source>
        <dbReference type="ARBA" id="ARBA00001933"/>
    </source>
</evidence>
<keyword evidence="4 7" id="KW-0808">Transferase</keyword>
<evidence type="ECO:0000256" key="6">
    <source>
        <dbReference type="RuleBase" id="RU003560"/>
    </source>
</evidence>
<dbReference type="OrthoDB" id="9801052at2"/>
<comment type="caution">
    <text evidence="7">The sequence shown here is derived from an EMBL/GenBank/DDBJ whole genome shotgun (WGS) entry which is preliminary data.</text>
</comment>
<dbReference type="SUPFAM" id="SSF53383">
    <property type="entry name" value="PLP-dependent transferases"/>
    <property type="match status" value="1"/>
</dbReference>
<evidence type="ECO:0000313" key="8">
    <source>
        <dbReference type="Proteomes" id="UP000315439"/>
    </source>
</evidence>
<evidence type="ECO:0000256" key="5">
    <source>
        <dbReference type="ARBA" id="ARBA00022898"/>
    </source>
</evidence>
<dbReference type="RefSeq" id="WP_142892979.1">
    <property type="nucleotide sequence ID" value="NZ_ML660162.1"/>
</dbReference>
<dbReference type="InterPro" id="IPR049704">
    <property type="entry name" value="Aminotrans_3_PPA_site"/>
</dbReference>
<dbReference type="Gene3D" id="3.90.1150.10">
    <property type="entry name" value="Aspartate Aminotransferase, domain 1"/>
    <property type="match status" value="1"/>
</dbReference>
<evidence type="ECO:0000256" key="3">
    <source>
        <dbReference type="ARBA" id="ARBA00022576"/>
    </source>
</evidence>